<dbReference type="Proteomes" id="UP000332933">
    <property type="component" value="Unassembled WGS sequence"/>
</dbReference>
<gene>
    <name evidence="4" type="primary">Aste57867_19809</name>
    <name evidence="3" type="ORF">As57867_019744</name>
    <name evidence="4" type="ORF">ASTE57867_19809</name>
</gene>
<dbReference type="EMBL" id="CAADRA010006738">
    <property type="protein sequence ID" value="VFT96507.1"/>
    <property type="molecule type" value="Genomic_DNA"/>
</dbReference>
<dbReference type="SUPFAM" id="SSF55895">
    <property type="entry name" value="Ribonuclease Rh-like"/>
    <property type="match status" value="1"/>
</dbReference>
<dbReference type="GO" id="GO:0003723">
    <property type="term" value="F:RNA binding"/>
    <property type="evidence" value="ECO:0007669"/>
    <property type="project" value="InterPro"/>
</dbReference>
<feature type="signal peptide" evidence="2">
    <location>
        <begin position="1"/>
        <end position="19"/>
    </location>
</feature>
<reference evidence="3" key="2">
    <citation type="submission" date="2019-06" db="EMBL/GenBank/DDBJ databases">
        <title>Genomics analysis of Aphanomyces spp. identifies a new class of oomycete effector associated with host adaptation.</title>
        <authorList>
            <person name="Gaulin E."/>
        </authorList>
    </citation>
    <scope>NUCLEOTIDE SEQUENCE</scope>
    <source>
        <strain evidence="3">CBS 578.67</strain>
    </source>
</reference>
<keyword evidence="2" id="KW-0732">Signal</keyword>
<evidence type="ECO:0000256" key="2">
    <source>
        <dbReference type="SAM" id="SignalP"/>
    </source>
</evidence>
<organism evidence="4 5">
    <name type="scientific">Aphanomyces stellatus</name>
    <dbReference type="NCBI Taxonomy" id="120398"/>
    <lineage>
        <taxon>Eukaryota</taxon>
        <taxon>Sar</taxon>
        <taxon>Stramenopiles</taxon>
        <taxon>Oomycota</taxon>
        <taxon>Saprolegniomycetes</taxon>
        <taxon>Saprolegniales</taxon>
        <taxon>Verrucalvaceae</taxon>
        <taxon>Aphanomyces</taxon>
    </lineage>
</organism>
<evidence type="ECO:0000313" key="3">
    <source>
        <dbReference type="EMBL" id="KAF0688564.1"/>
    </source>
</evidence>
<keyword evidence="5" id="KW-1185">Reference proteome</keyword>
<dbReference type="AlphaFoldDB" id="A0A485LE48"/>
<dbReference type="PROSITE" id="PS00531">
    <property type="entry name" value="RNASE_T2_2"/>
    <property type="match status" value="1"/>
</dbReference>
<reference evidence="4 5" key="1">
    <citation type="submission" date="2019-03" db="EMBL/GenBank/DDBJ databases">
        <authorList>
            <person name="Gaulin E."/>
            <person name="Dumas B."/>
        </authorList>
    </citation>
    <scope>NUCLEOTIDE SEQUENCE [LARGE SCALE GENOMIC DNA]</scope>
    <source>
        <strain evidence="4">CBS 568.67</strain>
    </source>
</reference>
<dbReference type="InterPro" id="IPR033130">
    <property type="entry name" value="RNase_T2_His_AS_2"/>
</dbReference>
<dbReference type="Gene3D" id="3.90.730.10">
    <property type="entry name" value="Ribonuclease T2-like"/>
    <property type="match status" value="1"/>
</dbReference>
<feature type="compositionally biased region" description="Low complexity" evidence="1">
    <location>
        <begin position="48"/>
        <end position="58"/>
    </location>
</feature>
<sequence>MVSFFSFVLVATALTITNGMHLRADDGIENVHAVAHHRELQGGKKKPAAAAAPAAAPPAKKRHGEPMVLAMTVQPGNKLKLHGLWPTTICSGTPANDMAGFVASAWSSTGKSAKDLAIHEYKKHGFCNYVGPSAYYSEAQALGSAAASKLPTSFACPTGDLHIKDGTVNKKVKFTCKGKNLNEIRYCYNKGANWVTC</sequence>
<protein>
    <submittedName>
        <fullName evidence="4">Aste57867_19809 protein</fullName>
    </submittedName>
</protein>
<feature type="chain" id="PRO_5036116460" evidence="2">
    <location>
        <begin position="20"/>
        <end position="197"/>
    </location>
</feature>
<dbReference type="GO" id="GO:0033897">
    <property type="term" value="F:ribonuclease T2 activity"/>
    <property type="evidence" value="ECO:0007669"/>
    <property type="project" value="InterPro"/>
</dbReference>
<dbReference type="EMBL" id="VJMH01006715">
    <property type="protein sequence ID" value="KAF0688564.1"/>
    <property type="molecule type" value="Genomic_DNA"/>
</dbReference>
<accession>A0A485LE48</accession>
<dbReference type="InterPro" id="IPR036430">
    <property type="entry name" value="RNase_T2-like_sf"/>
</dbReference>
<name>A0A485LE48_9STRA</name>
<feature type="region of interest" description="Disordered" evidence="1">
    <location>
        <begin position="39"/>
        <end position="61"/>
    </location>
</feature>
<evidence type="ECO:0000313" key="5">
    <source>
        <dbReference type="Proteomes" id="UP000332933"/>
    </source>
</evidence>
<proteinExistence type="predicted"/>
<evidence type="ECO:0000256" key="1">
    <source>
        <dbReference type="SAM" id="MobiDB-lite"/>
    </source>
</evidence>
<evidence type="ECO:0000313" key="4">
    <source>
        <dbReference type="EMBL" id="VFT96507.1"/>
    </source>
</evidence>